<evidence type="ECO:0000256" key="6">
    <source>
        <dbReference type="SAM" id="Phobius"/>
    </source>
</evidence>
<dbReference type="CDD" id="cd06580">
    <property type="entry name" value="TM_PBP1_transp_TpRbsC_like"/>
    <property type="match status" value="1"/>
</dbReference>
<sequence length="329" mass="34496">MDTLMNLFGAAVLAGTPLLLGMLGEILTQKSGHLNLGLEGTMYMGAAMSLAGAYYYEQWVTAAGGAASGFVACLFATGAAFLIGVLASLLYCFLTATLRADQNVTGLVLAIFGTGFGNFFGELMGIGAGGYVTVGAATKAAFANPAFPSLAALPVVGKLLFGYNWMVYLGVAVALAMAWFLNHTRAGLNLRAVGENPATADAAGIHVTKYKYAATCIGGGISALGGMYISMVNTGGVWVHDCVSGKGWIAVALVIFATWSPARGLFCALIFGGLSIMRMYVPVPGLPMEIYELLPYVATVLVLIFTSIRQSREHAQPRACGTNYFREER</sequence>
<comment type="subcellular location">
    <subcellularLocation>
        <location evidence="1">Cell membrane</location>
        <topology evidence="1">Multi-pass membrane protein</topology>
    </subcellularLocation>
</comment>
<comment type="caution">
    <text evidence="7">The sequence shown here is derived from an EMBL/GenBank/DDBJ whole genome shotgun (WGS) entry which is preliminary data.</text>
</comment>
<evidence type="ECO:0000256" key="5">
    <source>
        <dbReference type="ARBA" id="ARBA00023136"/>
    </source>
</evidence>
<dbReference type="AlphaFoldDB" id="A0A9D0YXK3"/>
<feature type="transmembrane region" description="Helical" evidence="6">
    <location>
        <begin position="163"/>
        <end position="181"/>
    </location>
</feature>
<feature type="transmembrane region" description="Helical" evidence="6">
    <location>
        <begin position="36"/>
        <end position="56"/>
    </location>
</feature>
<dbReference type="Proteomes" id="UP000886819">
    <property type="component" value="Unassembled WGS sequence"/>
</dbReference>
<dbReference type="GO" id="GO:0005886">
    <property type="term" value="C:plasma membrane"/>
    <property type="evidence" value="ECO:0007669"/>
    <property type="project" value="UniProtKB-SubCell"/>
</dbReference>
<evidence type="ECO:0000256" key="1">
    <source>
        <dbReference type="ARBA" id="ARBA00004651"/>
    </source>
</evidence>
<keyword evidence="3 6" id="KW-0812">Transmembrane</keyword>
<dbReference type="InterPro" id="IPR001851">
    <property type="entry name" value="ABC_transp_permease"/>
</dbReference>
<protein>
    <submittedName>
        <fullName evidence="7">ABC transporter permease</fullName>
    </submittedName>
</protein>
<dbReference type="EMBL" id="DVFI01000051">
    <property type="protein sequence ID" value="HIQ62653.1"/>
    <property type="molecule type" value="Genomic_DNA"/>
</dbReference>
<evidence type="ECO:0000256" key="3">
    <source>
        <dbReference type="ARBA" id="ARBA00022692"/>
    </source>
</evidence>
<dbReference type="PANTHER" id="PTHR43370">
    <property type="entry name" value="SUGAR ABC TRANSPORTER INTEGRAL MEMBRANE PROTEIN-RELATED"/>
    <property type="match status" value="1"/>
</dbReference>
<evidence type="ECO:0000256" key="2">
    <source>
        <dbReference type="ARBA" id="ARBA00022475"/>
    </source>
</evidence>
<proteinExistence type="predicted"/>
<keyword evidence="4 6" id="KW-1133">Transmembrane helix</keyword>
<organism evidence="7 8">
    <name type="scientific">Candidatus Avichristensenella intestinipullorum</name>
    <dbReference type="NCBI Taxonomy" id="2840693"/>
    <lineage>
        <taxon>Bacteria</taxon>
        <taxon>Bacillati</taxon>
        <taxon>Bacillota</taxon>
        <taxon>Clostridia</taxon>
        <taxon>Candidatus Avichristensenella</taxon>
    </lineage>
</organism>
<reference evidence="7" key="1">
    <citation type="submission" date="2020-10" db="EMBL/GenBank/DDBJ databases">
        <authorList>
            <person name="Gilroy R."/>
        </authorList>
    </citation>
    <scope>NUCLEOTIDE SEQUENCE</scope>
    <source>
        <strain evidence="7">ChiHile30-977</strain>
    </source>
</reference>
<feature type="transmembrane region" description="Helical" evidence="6">
    <location>
        <begin position="212"/>
        <end position="231"/>
    </location>
</feature>
<feature type="transmembrane region" description="Helical" evidence="6">
    <location>
        <begin position="6"/>
        <end position="24"/>
    </location>
</feature>
<evidence type="ECO:0000256" key="4">
    <source>
        <dbReference type="ARBA" id="ARBA00022989"/>
    </source>
</evidence>
<dbReference type="GO" id="GO:0022857">
    <property type="term" value="F:transmembrane transporter activity"/>
    <property type="evidence" value="ECO:0007669"/>
    <property type="project" value="InterPro"/>
</dbReference>
<feature type="transmembrane region" description="Helical" evidence="6">
    <location>
        <begin position="68"/>
        <end position="92"/>
    </location>
</feature>
<gene>
    <name evidence="7" type="ORF">IAA66_03585</name>
</gene>
<dbReference type="PANTHER" id="PTHR43370:SF2">
    <property type="entry name" value="ABC TRANSPORTER PERMEASE PROTEIN"/>
    <property type="match status" value="1"/>
</dbReference>
<keyword evidence="5 6" id="KW-0472">Membrane</keyword>
<accession>A0A9D0YXK3</accession>
<name>A0A9D0YXK3_9FIRM</name>
<evidence type="ECO:0000313" key="7">
    <source>
        <dbReference type="EMBL" id="HIQ62653.1"/>
    </source>
</evidence>
<keyword evidence="2" id="KW-1003">Cell membrane</keyword>
<dbReference type="Pfam" id="PF02653">
    <property type="entry name" value="BPD_transp_2"/>
    <property type="match status" value="1"/>
</dbReference>
<evidence type="ECO:0000313" key="8">
    <source>
        <dbReference type="Proteomes" id="UP000886819"/>
    </source>
</evidence>
<feature type="transmembrane region" description="Helical" evidence="6">
    <location>
        <begin position="104"/>
        <end position="121"/>
    </location>
</feature>
<reference evidence="7" key="2">
    <citation type="journal article" date="2021" name="PeerJ">
        <title>Extensive microbial diversity within the chicken gut microbiome revealed by metagenomics and culture.</title>
        <authorList>
            <person name="Gilroy R."/>
            <person name="Ravi A."/>
            <person name="Getino M."/>
            <person name="Pursley I."/>
            <person name="Horton D.L."/>
            <person name="Alikhan N.F."/>
            <person name="Baker D."/>
            <person name="Gharbi K."/>
            <person name="Hall N."/>
            <person name="Watson M."/>
            <person name="Adriaenssens E.M."/>
            <person name="Foster-Nyarko E."/>
            <person name="Jarju S."/>
            <person name="Secka A."/>
            <person name="Antonio M."/>
            <person name="Oren A."/>
            <person name="Chaudhuri R.R."/>
            <person name="La Ragione R."/>
            <person name="Hildebrand F."/>
            <person name="Pallen M.J."/>
        </authorList>
    </citation>
    <scope>NUCLEOTIDE SEQUENCE</scope>
    <source>
        <strain evidence="7">ChiHile30-977</strain>
    </source>
</reference>